<dbReference type="InterPro" id="IPR012338">
    <property type="entry name" value="Beta-lactam/transpept-like"/>
</dbReference>
<feature type="domain" description="Beta-lactamase-related" evidence="7">
    <location>
        <begin position="598"/>
        <end position="981"/>
    </location>
</feature>
<accession>A0A6L5XAK6</accession>
<dbReference type="InterPro" id="IPR036881">
    <property type="entry name" value="Glyco_hydro_3_C_sf"/>
</dbReference>
<evidence type="ECO:0000256" key="3">
    <source>
        <dbReference type="ARBA" id="ARBA00012663"/>
    </source>
</evidence>
<gene>
    <name evidence="9" type="ORF">FYJ29_06780</name>
</gene>
<dbReference type="Gene3D" id="3.20.20.300">
    <property type="entry name" value="Glycoside hydrolase, family 3, N-terminal domain"/>
    <property type="match status" value="1"/>
</dbReference>
<dbReference type="GO" id="GO:0005975">
    <property type="term" value="P:carbohydrate metabolic process"/>
    <property type="evidence" value="ECO:0007669"/>
    <property type="project" value="InterPro"/>
</dbReference>
<dbReference type="EMBL" id="VULT01000009">
    <property type="protein sequence ID" value="MSS17459.1"/>
    <property type="molecule type" value="Genomic_DNA"/>
</dbReference>
<evidence type="ECO:0000256" key="5">
    <source>
        <dbReference type="ARBA" id="ARBA00023295"/>
    </source>
</evidence>
<dbReference type="Gene3D" id="3.40.50.1700">
    <property type="entry name" value="Glycoside hydrolase family 3 C-terminal domain"/>
    <property type="match status" value="1"/>
</dbReference>
<dbReference type="InterPro" id="IPR036962">
    <property type="entry name" value="Glyco_hydro_3_N_sf"/>
</dbReference>
<comment type="catalytic activity">
    <reaction evidence="1">
        <text>Hydrolysis of terminal non-reducing N-acetyl-D-hexosamine residues in N-acetyl-beta-D-hexosaminides.</text>
        <dbReference type="EC" id="3.2.1.52"/>
    </reaction>
</comment>
<organism evidence="9 10">
    <name type="scientific">Sodaliphilus pleomorphus</name>
    <dbReference type="NCBI Taxonomy" id="2606626"/>
    <lineage>
        <taxon>Bacteria</taxon>
        <taxon>Pseudomonadati</taxon>
        <taxon>Bacteroidota</taxon>
        <taxon>Bacteroidia</taxon>
        <taxon>Bacteroidales</taxon>
        <taxon>Muribaculaceae</taxon>
        <taxon>Sodaliphilus</taxon>
    </lineage>
</organism>
<protein>
    <recommendedName>
        <fullName evidence="3">beta-N-acetylhexosaminidase</fullName>
        <ecNumber evidence="3">3.2.1.52</ecNumber>
    </recommendedName>
</protein>
<evidence type="ECO:0000256" key="6">
    <source>
        <dbReference type="SAM" id="SignalP"/>
    </source>
</evidence>
<dbReference type="InterPro" id="IPR017853">
    <property type="entry name" value="GH"/>
</dbReference>
<evidence type="ECO:0000259" key="7">
    <source>
        <dbReference type="Pfam" id="PF00144"/>
    </source>
</evidence>
<evidence type="ECO:0000256" key="4">
    <source>
        <dbReference type="ARBA" id="ARBA00022801"/>
    </source>
</evidence>
<sequence>MTISKKFLLILVALLAVTTAASAKRQPAIFNKVDKRAMNAWVDKQFNAMTPDERITQLFVMAVDPRNTVASETVKKLVSEFRVGGLIFNESDIVSQAKITNYAQSLAKVPLLITLDAEWGPSMRLEDAPKFPRNLYLGAISDDAMFYNYGREVARELKRLGVNVDFAPVLDVIDRPGTVVGARSYGSDPELVSRHGIAFARGLEDGGILSVGKHFPGHGSTTADSHKTLPTVDKSLKELELFDFVPFKRYIDAGLGGMLTAHLYIPAISRERKPGTMSPRYVTDLLQKKMGFDGLIFTDALGMEGAKAVGGSVCVGALLAGNDVLLMPDEVPGQLAAIKAAIASGKLKQKLIDERCKKMLRFKYALGLYNQPKVDIDNIVADVNDPCAAVLKRQLAAASITVVRDAQSILPVKGLQNRRIAVVTMGNENDLQSMFQRRCANYAQCTPFNFNLGGDIKALADQVKASGSNVLILSVASSDYVAAARYLASHFADHLHKVIVAVMSDPQRLDEVGALLDDSYVSAAVLAYDNSTVSEDYLAQTIFGGNAARGLLPVNVKTGKPDGGLKAGTGIKYDACRLGYTIPAEVGFKPSLTALVDSVCRYGVQQHAFSGCEVVVARHGKIVFNRAYGEIDYDSGIPVTENTLFGLASVSKATGTLSGVMKCYDEGKFQLDDKVSTVIPGMRNTDEKDITFREMLYHESGLPPELSMWYMMFDPKTYTGPLFTSTPNQYNTIKFMNNAYGNKFAKLRTDILSTVKTDKFNWPIAAGLWGGQVTYDSIMNRIYHQQLHEKRYVYSDLNFALLGNAVQNMSGMPLNYFVENNFFAPLGAYHTLYRPLSRFAGSQIAYTEYDPFLRHQHVHGYVHDELAAFSGGVQGNAGLFSNANDLCKLLQMWLNGGTYGGQRFLKASTVETFTTEKSTKSHRGLGFDKPQPDNLRASSTCDEAPAEVYGHTGFTGTCFWVDPKNDMIYIFLSNRVNPTRNNPAFTRVSARSHIQSILYKSIVK</sequence>
<comment type="caution">
    <text evidence="9">The sequence shown here is derived from an EMBL/GenBank/DDBJ whole genome shotgun (WGS) entry which is preliminary data.</text>
</comment>
<dbReference type="SUPFAM" id="SSF56601">
    <property type="entry name" value="beta-lactamase/transpeptidase-like"/>
    <property type="match status" value="1"/>
</dbReference>
<keyword evidence="4 9" id="KW-0378">Hydrolase</keyword>
<dbReference type="InterPro" id="IPR001764">
    <property type="entry name" value="Glyco_hydro_3_N"/>
</dbReference>
<dbReference type="InterPro" id="IPR050226">
    <property type="entry name" value="NagZ_Beta-hexosaminidase"/>
</dbReference>
<reference evidence="9 10" key="1">
    <citation type="submission" date="2019-08" db="EMBL/GenBank/DDBJ databases">
        <title>In-depth cultivation of the pig gut microbiome towards novel bacterial diversity and tailored functional studies.</title>
        <authorList>
            <person name="Wylensek D."/>
            <person name="Hitch T.C.A."/>
            <person name="Clavel T."/>
        </authorList>
    </citation>
    <scope>NUCLEOTIDE SEQUENCE [LARGE SCALE GENOMIC DNA]</scope>
    <source>
        <strain evidence="9 10">Oil-RF-744-WCA-WT-10</strain>
    </source>
</reference>
<dbReference type="Proteomes" id="UP000483362">
    <property type="component" value="Unassembled WGS sequence"/>
</dbReference>
<feature type="domain" description="Glycoside hydrolase family 3 N-terminal" evidence="8">
    <location>
        <begin position="52"/>
        <end position="361"/>
    </location>
</feature>
<dbReference type="Gene3D" id="3.40.710.10">
    <property type="entry name" value="DD-peptidase/beta-lactamase superfamily"/>
    <property type="match status" value="1"/>
</dbReference>
<dbReference type="GO" id="GO:0009254">
    <property type="term" value="P:peptidoglycan turnover"/>
    <property type="evidence" value="ECO:0007669"/>
    <property type="project" value="TreeGrafter"/>
</dbReference>
<keyword evidence="6" id="KW-0732">Signal</keyword>
<dbReference type="Pfam" id="PF00933">
    <property type="entry name" value="Glyco_hydro_3"/>
    <property type="match status" value="1"/>
</dbReference>
<dbReference type="RefSeq" id="WP_154328699.1">
    <property type="nucleotide sequence ID" value="NZ_CP045696.1"/>
</dbReference>
<dbReference type="EC" id="3.2.1.52" evidence="3"/>
<dbReference type="Pfam" id="PF00144">
    <property type="entry name" value="Beta-lactamase"/>
    <property type="match status" value="1"/>
</dbReference>
<evidence type="ECO:0000256" key="1">
    <source>
        <dbReference type="ARBA" id="ARBA00001231"/>
    </source>
</evidence>
<name>A0A6L5XAK6_9BACT</name>
<keyword evidence="10" id="KW-1185">Reference proteome</keyword>
<feature type="chain" id="PRO_5026894462" description="beta-N-acetylhexosaminidase" evidence="6">
    <location>
        <begin position="24"/>
        <end position="1004"/>
    </location>
</feature>
<evidence type="ECO:0000259" key="8">
    <source>
        <dbReference type="Pfam" id="PF00933"/>
    </source>
</evidence>
<dbReference type="InterPro" id="IPR001466">
    <property type="entry name" value="Beta-lactam-related"/>
</dbReference>
<evidence type="ECO:0000313" key="9">
    <source>
        <dbReference type="EMBL" id="MSS17459.1"/>
    </source>
</evidence>
<dbReference type="SUPFAM" id="SSF51445">
    <property type="entry name" value="(Trans)glycosidases"/>
    <property type="match status" value="1"/>
</dbReference>
<dbReference type="AlphaFoldDB" id="A0A6L5XAK6"/>
<proteinExistence type="inferred from homology"/>
<keyword evidence="5" id="KW-0326">Glycosidase</keyword>
<dbReference type="PANTHER" id="PTHR30480">
    <property type="entry name" value="BETA-HEXOSAMINIDASE-RELATED"/>
    <property type="match status" value="1"/>
</dbReference>
<evidence type="ECO:0000256" key="2">
    <source>
        <dbReference type="ARBA" id="ARBA00005336"/>
    </source>
</evidence>
<dbReference type="PANTHER" id="PTHR30480:SF13">
    <property type="entry name" value="BETA-HEXOSAMINIDASE"/>
    <property type="match status" value="1"/>
</dbReference>
<feature type="signal peptide" evidence="6">
    <location>
        <begin position="1"/>
        <end position="23"/>
    </location>
</feature>
<comment type="similarity">
    <text evidence="2">Belongs to the glycosyl hydrolase 3 family.</text>
</comment>
<evidence type="ECO:0000313" key="10">
    <source>
        <dbReference type="Proteomes" id="UP000483362"/>
    </source>
</evidence>
<dbReference type="GO" id="GO:0004563">
    <property type="term" value="F:beta-N-acetylhexosaminidase activity"/>
    <property type="evidence" value="ECO:0007669"/>
    <property type="project" value="UniProtKB-EC"/>
</dbReference>